<organism evidence="2 3">
    <name type="scientific">Nyssa sinensis</name>
    <dbReference type="NCBI Taxonomy" id="561372"/>
    <lineage>
        <taxon>Eukaryota</taxon>
        <taxon>Viridiplantae</taxon>
        <taxon>Streptophyta</taxon>
        <taxon>Embryophyta</taxon>
        <taxon>Tracheophyta</taxon>
        <taxon>Spermatophyta</taxon>
        <taxon>Magnoliopsida</taxon>
        <taxon>eudicotyledons</taxon>
        <taxon>Gunneridae</taxon>
        <taxon>Pentapetalae</taxon>
        <taxon>asterids</taxon>
        <taxon>Cornales</taxon>
        <taxon>Nyssaceae</taxon>
        <taxon>Nyssa</taxon>
    </lineage>
</organism>
<dbReference type="InterPro" id="IPR006816">
    <property type="entry name" value="ELMO_dom"/>
</dbReference>
<name>A0A5J5AXH0_9ASTE</name>
<dbReference type="Pfam" id="PF04727">
    <property type="entry name" value="ELMO_CED12"/>
    <property type="match status" value="1"/>
</dbReference>
<dbReference type="OrthoDB" id="1714254at2759"/>
<reference evidence="2 3" key="1">
    <citation type="submission" date="2019-09" db="EMBL/GenBank/DDBJ databases">
        <title>A chromosome-level genome assembly of the Chinese tupelo Nyssa sinensis.</title>
        <authorList>
            <person name="Yang X."/>
            <person name="Kang M."/>
            <person name="Yang Y."/>
            <person name="Xiong H."/>
            <person name="Wang M."/>
            <person name="Zhang Z."/>
            <person name="Wang Z."/>
            <person name="Wu H."/>
            <person name="Ma T."/>
            <person name="Liu J."/>
            <person name="Xi Z."/>
        </authorList>
    </citation>
    <scope>NUCLEOTIDE SEQUENCE [LARGE SCALE GENOMIC DNA]</scope>
    <source>
        <strain evidence="2">J267</strain>
        <tissue evidence="2">Leaf</tissue>
    </source>
</reference>
<dbReference type="AlphaFoldDB" id="A0A5J5AXH0"/>
<evidence type="ECO:0000313" key="2">
    <source>
        <dbReference type="EMBL" id="KAA8535028.1"/>
    </source>
</evidence>
<evidence type="ECO:0000313" key="3">
    <source>
        <dbReference type="Proteomes" id="UP000325577"/>
    </source>
</evidence>
<dbReference type="PANTHER" id="PTHR12771:SF56">
    <property type="entry name" value="CED-12"/>
    <property type="match status" value="1"/>
</dbReference>
<proteinExistence type="predicted"/>
<accession>A0A5J5AXH0</accession>
<dbReference type="InterPro" id="IPR050868">
    <property type="entry name" value="ELMO_domain-containing"/>
</dbReference>
<dbReference type="Proteomes" id="UP000325577">
    <property type="component" value="Linkage Group LG17"/>
</dbReference>
<sequence>MIGIELSRQGSDPSTDFRGGGYISLENLIFFAKMYPEVEKSFDYWGSAEGDYFHPAECMQQLLEQVRAS</sequence>
<keyword evidence="3" id="KW-1185">Reference proteome</keyword>
<dbReference type="EMBL" id="CM018040">
    <property type="protein sequence ID" value="KAA8535028.1"/>
    <property type="molecule type" value="Genomic_DNA"/>
</dbReference>
<evidence type="ECO:0000259" key="1">
    <source>
        <dbReference type="PROSITE" id="PS51335"/>
    </source>
</evidence>
<dbReference type="PANTHER" id="PTHR12771">
    <property type="entry name" value="ENGULFMENT AND CELL MOTILITY"/>
    <property type="match status" value="1"/>
</dbReference>
<dbReference type="PROSITE" id="PS51335">
    <property type="entry name" value="ELMO"/>
    <property type="match status" value="1"/>
</dbReference>
<feature type="domain" description="ELMO" evidence="1">
    <location>
        <begin position="1"/>
        <end position="69"/>
    </location>
</feature>
<gene>
    <name evidence="2" type="ORF">F0562_030031</name>
</gene>
<protein>
    <recommendedName>
        <fullName evidence="1">ELMO domain-containing protein</fullName>
    </recommendedName>
</protein>